<keyword evidence="3" id="KW-1185">Reference proteome</keyword>
<organism evidence="2 3">
    <name type="scientific">Ignelater luminosus</name>
    <name type="common">Cucubano</name>
    <name type="synonym">Pyrophorus luminosus</name>
    <dbReference type="NCBI Taxonomy" id="2038154"/>
    <lineage>
        <taxon>Eukaryota</taxon>
        <taxon>Metazoa</taxon>
        <taxon>Ecdysozoa</taxon>
        <taxon>Arthropoda</taxon>
        <taxon>Hexapoda</taxon>
        <taxon>Insecta</taxon>
        <taxon>Pterygota</taxon>
        <taxon>Neoptera</taxon>
        <taxon>Endopterygota</taxon>
        <taxon>Coleoptera</taxon>
        <taxon>Polyphaga</taxon>
        <taxon>Elateriformia</taxon>
        <taxon>Elateroidea</taxon>
        <taxon>Elateridae</taxon>
        <taxon>Agrypninae</taxon>
        <taxon>Pyrophorini</taxon>
        <taxon>Ignelater</taxon>
    </lineage>
</organism>
<name>A0A8K0C3X0_IGNLU</name>
<dbReference type="EMBL" id="VTPC01091208">
    <property type="protein sequence ID" value="KAF2879218.1"/>
    <property type="molecule type" value="Genomic_DNA"/>
</dbReference>
<sequence length="211" mass="24647">MPNQEELRRVQKEKLPNMLIRGYHRPNGGVIAILLTLMEGQDEIQQEEQRTNKEEETNLKRTVLDQLDRSPEGDSMQDQMQIFSGQALEDVRVKRGYEVGSDHYLLVATLEKLTHNNKLTAHGSKKEVEYLNITTYKLQDEEVQRRYQKEVTEEIDKSKAKGWKDRDIEELWQILKRILKSAAMEIRGIAKNTNMRKQTHKGGSQKEKDLT</sequence>
<evidence type="ECO:0000313" key="2">
    <source>
        <dbReference type="EMBL" id="KAF2879218.1"/>
    </source>
</evidence>
<comment type="caution">
    <text evidence="2">The sequence shown here is derived from an EMBL/GenBank/DDBJ whole genome shotgun (WGS) entry which is preliminary data.</text>
</comment>
<gene>
    <name evidence="2" type="ORF">ILUMI_26948</name>
</gene>
<proteinExistence type="predicted"/>
<dbReference type="OrthoDB" id="5549358at2759"/>
<protein>
    <submittedName>
        <fullName evidence="2">Uncharacterized protein</fullName>
    </submittedName>
</protein>
<dbReference type="Proteomes" id="UP000801492">
    <property type="component" value="Unassembled WGS sequence"/>
</dbReference>
<evidence type="ECO:0000256" key="1">
    <source>
        <dbReference type="SAM" id="MobiDB-lite"/>
    </source>
</evidence>
<accession>A0A8K0C3X0</accession>
<reference evidence="2" key="1">
    <citation type="submission" date="2019-08" db="EMBL/GenBank/DDBJ databases">
        <title>The genome of the North American firefly Photinus pyralis.</title>
        <authorList>
            <consortium name="Photinus pyralis genome working group"/>
            <person name="Fallon T.R."/>
            <person name="Sander Lower S.E."/>
            <person name="Weng J.-K."/>
        </authorList>
    </citation>
    <scope>NUCLEOTIDE SEQUENCE</scope>
    <source>
        <strain evidence="2">TRF0915ILg1</strain>
        <tissue evidence="2">Whole body</tissue>
    </source>
</reference>
<evidence type="ECO:0000313" key="3">
    <source>
        <dbReference type="Proteomes" id="UP000801492"/>
    </source>
</evidence>
<feature type="region of interest" description="Disordered" evidence="1">
    <location>
        <begin position="190"/>
        <end position="211"/>
    </location>
</feature>
<dbReference type="AlphaFoldDB" id="A0A8K0C3X0"/>